<proteinExistence type="predicted"/>
<dbReference type="PROSITE" id="PS51257">
    <property type="entry name" value="PROKAR_LIPOPROTEIN"/>
    <property type="match status" value="1"/>
</dbReference>
<feature type="chain" id="PRO_5004656940" evidence="2">
    <location>
        <begin position="24"/>
        <end position="151"/>
    </location>
</feature>
<dbReference type="CDD" id="cd00104">
    <property type="entry name" value="KAZAL_FS"/>
    <property type="match status" value="2"/>
</dbReference>
<evidence type="ECO:0000313" key="4">
    <source>
        <dbReference type="EMBL" id="ERM03619.1"/>
    </source>
</evidence>
<protein>
    <submittedName>
        <fullName evidence="4">Protease inhibitor</fullName>
    </submittedName>
</protein>
<accession>U4VH60</accession>
<dbReference type="Proteomes" id="UP000016842">
    <property type="component" value="Unassembled WGS sequence"/>
</dbReference>
<feature type="signal peptide" evidence="2">
    <location>
        <begin position="1"/>
        <end position="23"/>
    </location>
</feature>
<dbReference type="Gene3D" id="3.30.60.30">
    <property type="match status" value="2"/>
</dbReference>
<dbReference type="InterPro" id="IPR002350">
    <property type="entry name" value="Kazal_dom"/>
</dbReference>
<evidence type="ECO:0000256" key="1">
    <source>
        <dbReference type="SAM" id="MobiDB-lite"/>
    </source>
</evidence>
<dbReference type="PANTHER" id="PTHR21131">
    <property type="entry name" value="SERINE-TYPE ENDOPEPTIDASE INHIBITOR"/>
    <property type="match status" value="1"/>
</dbReference>
<name>U4VH60_9HYPH</name>
<dbReference type="SUPFAM" id="SSF100895">
    <property type="entry name" value="Kazal-type serine protease inhibitors"/>
    <property type="match status" value="2"/>
</dbReference>
<dbReference type="EMBL" id="ASXJ01000006">
    <property type="protein sequence ID" value="ERM03619.1"/>
    <property type="molecule type" value="Genomic_DNA"/>
</dbReference>
<dbReference type="PANTHER" id="PTHR21131:SF0">
    <property type="entry name" value="GEO10195P1-RELATED"/>
    <property type="match status" value="1"/>
</dbReference>
<sequence length="151" mass="16303">MQFHRFRKLSVLAGLLLLAGCVAEGGVDHRPPLRPPGPSQPPRICPMNYAPVCAQRGSSRQTFSNSCQARAEGYRVISNGRCSSRPGPGWGGAGGMHPPHQGNRPGRPGAGACTREFMPVCAQRGNDRRTFPNRCEADRAGYRIMSSGQCR</sequence>
<reference evidence="4 5" key="1">
    <citation type="journal article" date="2014" name="FEMS Microbiol. Lett.">
        <title>Genome sequencing analysis reveals virulence-related gene content of Ochrobactrum intermedium strain 229E, a urease-positive strain isolated from the human gastric niche.</title>
        <authorList>
            <person name="Kulkarni G.J."/>
            <person name="Shetty S."/>
            <person name="Dharne M.S."/>
            <person name="Shouche Y.S."/>
        </authorList>
    </citation>
    <scope>NUCLEOTIDE SEQUENCE [LARGE SCALE GENOMIC DNA]</scope>
    <source>
        <strain evidence="4 5">229E</strain>
    </source>
</reference>
<keyword evidence="2" id="KW-0732">Signal</keyword>
<dbReference type="PATRIC" id="fig|1337887.3.peg.149"/>
<dbReference type="InterPro" id="IPR036058">
    <property type="entry name" value="Kazal_dom_sf"/>
</dbReference>
<dbReference type="InterPro" id="IPR053265">
    <property type="entry name" value="Serpin"/>
</dbReference>
<evidence type="ECO:0000259" key="3">
    <source>
        <dbReference type="PROSITE" id="PS51465"/>
    </source>
</evidence>
<comment type="caution">
    <text evidence="4">The sequence shown here is derived from an EMBL/GenBank/DDBJ whole genome shotgun (WGS) entry which is preliminary data.</text>
</comment>
<gene>
    <name evidence="4" type="ORF">Q644_00720</name>
</gene>
<evidence type="ECO:0000256" key="2">
    <source>
        <dbReference type="SAM" id="SignalP"/>
    </source>
</evidence>
<evidence type="ECO:0000313" key="5">
    <source>
        <dbReference type="Proteomes" id="UP000016842"/>
    </source>
</evidence>
<feature type="domain" description="Kazal-like" evidence="3">
    <location>
        <begin position="32"/>
        <end position="84"/>
    </location>
</feature>
<feature type="region of interest" description="Disordered" evidence="1">
    <location>
        <begin position="87"/>
        <end position="109"/>
    </location>
</feature>
<dbReference type="PROSITE" id="PS51465">
    <property type="entry name" value="KAZAL_2"/>
    <property type="match status" value="2"/>
</dbReference>
<feature type="domain" description="Kazal-like" evidence="3">
    <location>
        <begin position="112"/>
        <end position="151"/>
    </location>
</feature>
<dbReference type="AlphaFoldDB" id="U4VH60"/>
<organism evidence="4 5">
    <name type="scientific">Brucella intermedia 229E</name>
    <dbReference type="NCBI Taxonomy" id="1337887"/>
    <lineage>
        <taxon>Bacteria</taxon>
        <taxon>Pseudomonadati</taxon>
        <taxon>Pseudomonadota</taxon>
        <taxon>Alphaproteobacteria</taxon>
        <taxon>Hyphomicrobiales</taxon>
        <taxon>Brucellaceae</taxon>
        <taxon>Brucella/Ochrobactrum group</taxon>
        <taxon>Brucella</taxon>
    </lineage>
</organism>
<dbReference type="Pfam" id="PF07648">
    <property type="entry name" value="Kazal_2"/>
    <property type="match status" value="2"/>
</dbReference>